<comment type="caution">
    <text evidence="2">The sequence shown here is derived from an EMBL/GenBank/DDBJ whole genome shotgun (WGS) entry which is preliminary data.</text>
</comment>
<name>A0A839ILJ0_9GAMM</name>
<dbReference type="RefSeq" id="WP_182807618.1">
    <property type="nucleotide sequence ID" value="NZ_JACJFM010000004.1"/>
</dbReference>
<evidence type="ECO:0000256" key="1">
    <source>
        <dbReference type="SAM" id="MobiDB-lite"/>
    </source>
</evidence>
<sequence>MTYTITGPKAALITVLCDEDLEPHHIEIGCMLVKAFRDENNLVYWPLPDCRRTYNKNMALDFAHKLSGIARTEPEPLPMPEQSLNRTQSEDQQEPDYEPAIG</sequence>
<dbReference type="Proteomes" id="UP000565262">
    <property type="component" value="Unassembled WGS sequence"/>
</dbReference>
<reference evidence="2 3" key="1">
    <citation type="submission" date="2020-08" db="EMBL/GenBank/DDBJ databases">
        <title>Oceanospirillum sp. nov. isolated from marine sediment.</title>
        <authorList>
            <person name="Ji X."/>
        </authorList>
    </citation>
    <scope>NUCLEOTIDE SEQUENCE [LARGE SCALE GENOMIC DNA]</scope>
    <source>
        <strain evidence="2 3">D5</strain>
    </source>
</reference>
<gene>
    <name evidence="2" type="ORF">H4O21_04275</name>
</gene>
<feature type="region of interest" description="Disordered" evidence="1">
    <location>
        <begin position="71"/>
        <end position="102"/>
    </location>
</feature>
<accession>A0A839ILJ0</accession>
<protein>
    <submittedName>
        <fullName evidence="2">Uncharacterized protein</fullName>
    </submittedName>
</protein>
<keyword evidence="3" id="KW-1185">Reference proteome</keyword>
<evidence type="ECO:0000313" key="2">
    <source>
        <dbReference type="EMBL" id="MBB1485828.1"/>
    </source>
</evidence>
<dbReference type="EMBL" id="JACJFM010000004">
    <property type="protein sequence ID" value="MBB1485828.1"/>
    <property type="molecule type" value="Genomic_DNA"/>
</dbReference>
<proteinExistence type="predicted"/>
<feature type="compositionally biased region" description="Acidic residues" evidence="1">
    <location>
        <begin position="91"/>
        <end position="102"/>
    </location>
</feature>
<evidence type="ECO:0000313" key="3">
    <source>
        <dbReference type="Proteomes" id="UP000565262"/>
    </source>
</evidence>
<dbReference type="AlphaFoldDB" id="A0A839ILJ0"/>
<organism evidence="2 3">
    <name type="scientific">Oceanospirillum sediminis</name>
    <dbReference type="NCBI Taxonomy" id="2760088"/>
    <lineage>
        <taxon>Bacteria</taxon>
        <taxon>Pseudomonadati</taxon>
        <taxon>Pseudomonadota</taxon>
        <taxon>Gammaproteobacteria</taxon>
        <taxon>Oceanospirillales</taxon>
        <taxon>Oceanospirillaceae</taxon>
        <taxon>Oceanospirillum</taxon>
    </lineage>
</organism>